<gene>
    <name evidence="3" type="primary">LOC120057627</name>
</gene>
<feature type="region of interest" description="Disordered" evidence="1">
    <location>
        <begin position="200"/>
        <end position="232"/>
    </location>
</feature>
<dbReference type="KEGG" id="snh:120057627"/>
<evidence type="ECO:0000256" key="1">
    <source>
        <dbReference type="SAM" id="MobiDB-lite"/>
    </source>
</evidence>
<dbReference type="Proteomes" id="UP000808372">
    <property type="component" value="Chromosome 12"/>
</dbReference>
<accession>A0A8U1BRN5</accession>
<dbReference type="AlphaFoldDB" id="A0A8U1BRN5"/>
<feature type="compositionally biased region" description="Gly residues" evidence="1">
    <location>
        <begin position="200"/>
        <end position="223"/>
    </location>
</feature>
<proteinExistence type="predicted"/>
<keyword evidence="2" id="KW-1185">Reference proteome</keyword>
<sequence length="265" mass="25216">MEECLDLGLVVVVVRVLGMDLALELMVVMDQEVVLGPNLVREEPGPDQVAMDHLELVLDRELELEVLKMTAFKCMLSGTIGGGQAAGQGSVPGGGAGTGLGQGGVPGSVLGGGRGVPGGYGPGAGFGPGGGTVGGYGPGGGAGTGLGQGGVGAIPGGYGTGPGGYGPGGAGQGAAKPNKSGYGSSSLGGAHFGPGGGAGGVPGAGATGRRGGVPGGYGVGEAGQAGQKSKAQKAAKYTAMQGFLGARSYRGGADCQGKYCGRRRK</sequence>
<feature type="region of interest" description="Disordered" evidence="1">
    <location>
        <begin position="169"/>
        <end position="188"/>
    </location>
</feature>
<name>A0A8U1BRN5_SALNM</name>
<dbReference type="GeneID" id="120057627"/>
<evidence type="ECO:0000313" key="2">
    <source>
        <dbReference type="Proteomes" id="UP000808372"/>
    </source>
</evidence>
<dbReference type="RefSeq" id="XP_038862120.1">
    <property type="nucleotide sequence ID" value="XM_039006192.1"/>
</dbReference>
<evidence type="ECO:0000313" key="3">
    <source>
        <dbReference type="RefSeq" id="XP_038862120.1"/>
    </source>
</evidence>
<reference evidence="3" key="1">
    <citation type="submission" date="2025-08" db="UniProtKB">
        <authorList>
            <consortium name="RefSeq"/>
        </authorList>
    </citation>
    <scope>IDENTIFICATION</scope>
    <source>
        <tissue evidence="3">White muscle</tissue>
    </source>
</reference>
<organism evidence="2 3">
    <name type="scientific">Salvelinus namaycush</name>
    <name type="common">Lake trout</name>
    <name type="synonym">Salmo namaycush</name>
    <dbReference type="NCBI Taxonomy" id="8040"/>
    <lineage>
        <taxon>Eukaryota</taxon>
        <taxon>Metazoa</taxon>
        <taxon>Chordata</taxon>
        <taxon>Craniata</taxon>
        <taxon>Vertebrata</taxon>
        <taxon>Euteleostomi</taxon>
        <taxon>Actinopterygii</taxon>
        <taxon>Neopterygii</taxon>
        <taxon>Teleostei</taxon>
        <taxon>Protacanthopterygii</taxon>
        <taxon>Salmoniformes</taxon>
        <taxon>Salmonidae</taxon>
        <taxon>Salmoninae</taxon>
        <taxon>Salvelinus</taxon>
    </lineage>
</organism>
<protein>
    <submittedName>
        <fullName evidence="3">Glycine-rich protein 5-like</fullName>
    </submittedName>
</protein>